<evidence type="ECO:0000256" key="4">
    <source>
        <dbReference type="ARBA" id="ARBA00011881"/>
    </source>
</evidence>
<dbReference type="FunFam" id="3.40.47.10:FF:000007">
    <property type="entry name" value="acetyl-CoA acetyltransferase, mitochondrial"/>
    <property type="match status" value="1"/>
</dbReference>
<keyword evidence="8" id="KW-0809">Transit peptide</keyword>
<dbReference type="Pfam" id="PF02803">
    <property type="entry name" value="Thiolase_C"/>
    <property type="match status" value="1"/>
</dbReference>
<keyword evidence="19" id="KW-1185">Reference proteome</keyword>
<keyword evidence="6 14" id="KW-0808">Transferase</keyword>
<name>A0A814JCP3_ADIRI</name>
<dbReference type="InterPro" id="IPR016039">
    <property type="entry name" value="Thiolase-like"/>
</dbReference>
<dbReference type="SUPFAM" id="SSF53901">
    <property type="entry name" value="Thiolase-like"/>
    <property type="match status" value="2"/>
</dbReference>
<dbReference type="PANTHER" id="PTHR18919">
    <property type="entry name" value="ACETYL-COA C-ACYLTRANSFERASE"/>
    <property type="match status" value="1"/>
</dbReference>
<evidence type="ECO:0000256" key="12">
    <source>
        <dbReference type="PIRSR" id="PIRSR000429-1"/>
    </source>
</evidence>
<feature type="active site" description="Proton acceptor" evidence="12">
    <location>
        <position position="385"/>
    </location>
</feature>
<feature type="binding site" evidence="13">
    <location>
        <position position="221"/>
    </location>
    <ligand>
        <name>CoA</name>
        <dbReference type="ChEBI" id="CHEBI:57287"/>
    </ligand>
</feature>
<dbReference type="GO" id="GO:0046872">
    <property type="term" value="F:metal ion binding"/>
    <property type="evidence" value="ECO:0007669"/>
    <property type="project" value="UniProtKB-KW"/>
</dbReference>
<keyword evidence="11 14" id="KW-0012">Acyltransferase</keyword>
<keyword evidence="7" id="KW-0479">Metal-binding</keyword>
<evidence type="ECO:0000256" key="11">
    <source>
        <dbReference type="ARBA" id="ARBA00023315"/>
    </source>
</evidence>
<dbReference type="Proteomes" id="UP000663828">
    <property type="component" value="Unassembled WGS sequence"/>
</dbReference>
<dbReference type="InterPro" id="IPR020613">
    <property type="entry name" value="Thiolase_CS"/>
</dbReference>
<dbReference type="PIRSF" id="PIRSF000429">
    <property type="entry name" value="Ac-CoA_Ac_transf"/>
    <property type="match status" value="1"/>
</dbReference>
<evidence type="ECO:0000313" key="17">
    <source>
        <dbReference type="EMBL" id="CAF1035761.1"/>
    </source>
</evidence>
<evidence type="ECO:0000256" key="1">
    <source>
        <dbReference type="ARBA" id="ARBA00004173"/>
    </source>
</evidence>
<dbReference type="Pfam" id="PF00108">
    <property type="entry name" value="Thiolase_N"/>
    <property type="match status" value="1"/>
</dbReference>
<dbReference type="EMBL" id="CAJNOR010004864">
    <property type="protein sequence ID" value="CAF1531871.1"/>
    <property type="molecule type" value="Genomic_DNA"/>
</dbReference>
<comment type="subunit">
    <text evidence="4">Homotetramer.</text>
</comment>
<feature type="binding site" evidence="13">
    <location>
        <begin position="259"/>
        <end position="261"/>
    </location>
    <ligand>
        <name>CoA</name>
        <dbReference type="ChEBI" id="CHEBI:57287"/>
    </ligand>
</feature>
<evidence type="ECO:0000256" key="5">
    <source>
        <dbReference type="ARBA" id="ARBA00012705"/>
    </source>
</evidence>
<feature type="domain" description="Thiolase N-terminal" evidence="15">
    <location>
        <begin position="44"/>
        <end position="298"/>
    </location>
</feature>
<comment type="similarity">
    <text evidence="3 14">Belongs to the thiolase-like superfamily. Thiolase family.</text>
</comment>
<evidence type="ECO:0000259" key="15">
    <source>
        <dbReference type="Pfam" id="PF00108"/>
    </source>
</evidence>
<dbReference type="GO" id="GO:0005739">
    <property type="term" value="C:mitochondrion"/>
    <property type="evidence" value="ECO:0007669"/>
    <property type="project" value="UniProtKB-SubCell"/>
</dbReference>
<evidence type="ECO:0000256" key="8">
    <source>
        <dbReference type="ARBA" id="ARBA00022946"/>
    </source>
</evidence>
<comment type="caution">
    <text evidence="17">The sequence shown here is derived from an EMBL/GenBank/DDBJ whole genome shotgun (WGS) entry which is preliminary data.</text>
</comment>
<dbReference type="CDD" id="cd00751">
    <property type="entry name" value="thiolase"/>
    <property type="match status" value="1"/>
</dbReference>
<sequence>MISRLTFSAVSRVLCSNGTSTYIPVSIFVNQHRFASTKPNLNEVVIVSAVRTPIGSFRGSLASVPATQLGATAIKGCLEKAKIPANRVQEVYMGNVVQAGVGQAPARQASIYAGLPKETLCTTVNKVCASGMKAIMMASQSLMCGHQDVMIAGGMESMSNVPYYLQRGDTPYGNLQLEDGIAKDGLTDAFDKIPMGLCAEKTAKAESLSRADQDAYAKQSYERTAKAWKEGKFNAEIVPVTVKSKKGEVVVKEDEEYKRVDFEKMKTLRTVFQKDGTITAANSSKINDGAAACLLMTRQAAEKLGCKPIARIIAFADAETDPVDFSIAPSLAIPKLLKLANVNKDDIALWEINEAFSAVALANGKLLGISDDKLNVHGGGVALGHPIGMSGARLVVHLCHALKSGEKGVAGICNGGGGASSILIEKL</sequence>
<organism evidence="17 20">
    <name type="scientific">Adineta ricciae</name>
    <name type="common">Rotifer</name>
    <dbReference type="NCBI Taxonomy" id="249248"/>
    <lineage>
        <taxon>Eukaryota</taxon>
        <taxon>Metazoa</taxon>
        <taxon>Spiralia</taxon>
        <taxon>Gnathifera</taxon>
        <taxon>Rotifera</taxon>
        <taxon>Eurotatoria</taxon>
        <taxon>Bdelloidea</taxon>
        <taxon>Adinetida</taxon>
        <taxon>Adinetidae</taxon>
        <taxon>Adineta</taxon>
    </lineage>
</organism>
<keyword evidence="9" id="KW-0630">Potassium</keyword>
<dbReference type="PROSITE" id="PS00098">
    <property type="entry name" value="THIOLASE_1"/>
    <property type="match status" value="1"/>
</dbReference>
<dbReference type="OrthoDB" id="5404651at2759"/>
<dbReference type="EC" id="2.3.1.9" evidence="5"/>
<proteinExistence type="inferred from homology"/>
<feature type="binding site" evidence="13">
    <location>
        <position position="284"/>
    </location>
    <ligand>
        <name>CoA</name>
        <dbReference type="ChEBI" id="CHEBI:57287"/>
    </ligand>
</feature>
<dbReference type="PANTHER" id="PTHR18919:SF156">
    <property type="entry name" value="ACETYL-COA ACETYLTRANSFERASE, MITOCHONDRIAL"/>
    <property type="match status" value="1"/>
</dbReference>
<reference evidence="17" key="1">
    <citation type="submission" date="2021-02" db="EMBL/GenBank/DDBJ databases">
        <authorList>
            <person name="Nowell W R."/>
        </authorList>
    </citation>
    <scope>NUCLEOTIDE SEQUENCE</scope>
</reference>
<protein>
    <recommendedName>
        <fullName evidence="5">acetyl-CoA C-acetyltransferase</fullName>
        <ecNumber evidence="5">2.3.1.9</ecNumber>
    </recommendedName>
</protein>
<dbReference type="EMBL" id="CAJNOJ010000073">
    <property type="protein sequence ID" value="CAF1035761.1"/>
    <property type="molecule type" value="Genomic_DNA"/>
</dbReference>
<dbReference type="InterPro" id="IPR002155">
    <property type="entry name" value="Thiolase"/>
</dbReference>
<evidence type="ECO:0000256" key="2">
    <source>
        <dbReference type="ARBA" id="ARBA00005189"/>
    </source>
</evidence>
<gene>
    <name evidence="17" type="ORF">EDS130_LOCUS16651</name>
    <name evidence="18" type="ORF">XAT740_LOCUS41531</name>
</gene>
<dbReference type="GO" id="GO:0003985">
    <property type="term" value="F:acetyl-CoA C-acetyltransferase activity"/>
    <property type="evidence" value="ECO:0007669"/>
    <property type="project" value="UniProtKB-EC"/>
</dbReference>
<dbReference type="AlphaFoldDB" id="A0A814JCP3"/>
<evidence type="ECO:0000256" key="10">
    <source>
        <dbReference type="ARBA" id="ARBA00023128"/>
    </source>
</evidence>
<feature type="binding site" evidence="13">
    <location>
        <position position="264"/>
    </location>
    <ligand>
        <name>CoA</name>
        <dbReference type="ChEBI" id="CHEBI:57287"/>
    </ligand>
</feature>
<comment type="subcellular location">
    <subcellularLocation>
        <location evidence="1">Mitochondrion</location>
    </subcellularLocation>
</comment>
<keyword evidence="10" id="KW-0496">Mitochondrion</keyword>
<dbReference type="GO" id="GO:0006635">
    <property type="term" value="P:fatty acid beta-oxidation"/>
    <property type="evidence" value="ECO:0007669"/>
    <property type="project" value="TreeGrafter"/>
</dbReference>
<evidence type="ECO:0000256" key="13">
    <source>
        <dbReference type="PIRSR" id="PIRSR000429-2"/>
    </source>
</evidence>
<dbReference type="InterPro" id="IPR020617">
    <property type="entry name" value="Thiolase_C"/>
</dbReference>
<evidence type="ECO:0000313" key="20">
    <source>
        <dbReference type="Proteomes" id="UP000663852"/>
    </source>
</evidence>
<evidence type="ECO:0000256" key="6">
    <source>
        <dbReference type="ARBA" id="ARBA00022679"/>
    </source>
</evidence>
<evidence type="ECO:0000256" key="7">
    <source>
        <dbReference type="ARBA" id="ARBA00022723"/>
    </source>
</evidence>
<evidence type="ECO:0000259" key="16">
    <source>
        <dbReference type="Pfam" id="PF02803"/>
    </source>
</evidence>
<dbReference type="NCBIfam" id="TIGR01930">
    <property type="entry name" value="AcCoA-C-Actrans"/>
    <property type="match status" value="1"/>
</dbReference>
<evidence type="ECO:0000256" key="9">
    <source>
        <dbReference type="ARBA" id="ARBA00022958"/>
    </source>
</evidence>
<comment type="pathway">
    <text evidence="2">Lipid metabolism.</text>
</comment>
<feature type="active site" description="Proton acceptor" evidence="12">
    <location>
        <position position="413"/>
    </location>
</feature>
<dbReference type="Proteomes" id="UP000663852">
    <property type="component" value="Unassembled WGS sequence"/>
</dbReference>
<dbReference type="Gene3D" id="3.40.47.10">
    <property type="match status" value="2"/>
</dbReference>
<evidence type="ECO:0000313" key="18">
    <source>
        <dbReference type="EMBL" id="CAF1531871.1"/>
    </source>
</evidence>
<dbReference type="InterPro" id="IPR020610">
    <property type="entry name" value="Thiolase_AS"/>
</dbReference>
<evidence type="ECO:0000313" key="19">
    <source>
        <dbReference type="Proteomes" id="UP000663828"/>
    </source>
</evidence>
<dbReference type="InterPro" id="IPR020616">
    <property type="entry name" value="Thiolase_N"/>
</dbReference>
<dbReference type="PROSITE" id="PS00099">
    <property type="entry name" value="THIOLASE_3"/>
    <property type="match status" value="1"/>
</dbReference>
<feature type="active site" description="Acyl-thioester intermediate" evidence="12">
    <location>
        <position position="128"/>
    </location>
</feature>
<dbReference type="PROSITE" id="PS00737">
    <property type="entry name" value="THIOLASE_2"/>
    <property type="match status" value="1"/>
</dbReference>
<dbReference type="InterPro" id="IPR020615">
    <property type="entry name" value="Thiolase_acyl_enz_int_AS"/>
</dbReference>
<evidence type="ECO:0000256" key="3">
    <source>
        <dbReference type="ARBA" id="ARBA00010982"/>
    </source>
</evidence>
<feature type="domain" description="Thiolase C-terminal" evidence="16">
    <location>
        <begin position="307"/>
        <end position="426"/>
    </location>
</feature>
<evidence type="ECO:0000256" key="14">
    <source>
        <dbReference type="RuleBase" id="RU003557"/>
    </source>
</evidence>
<accession>A0A814JCP3</accession>